<protein>
    <submittedName>
        <fullName evidence="1">Uncharacterized protein</fullName>
    </submittedName>
</protein>
<evidence type="ECO:0000313" key="1">
    <source>
        <dbReference type="EMBL" id="MCI28592.1"/>
    </source>
</evidence>
<keyword evidence="2" id="KW-1185">Reference proteome</keyword>
<name>A0A392QXI6_9FABA</name>
<proteinExistence type="predicted"/>
<dbReference type="EMBL" id="LXQA010166745">
    <property type="protein sequence ID" value="MCI28592.1"/>
    <property type="molecule type" value="Genomic_DNA"/>
</dbReference>
<organism evidence="1 2">
    <name type="scientific">Trifolium medium</name>
    <dbReference type="NCBI Taxonomy" id="97028"/>
    <lineage>
        <taxon>Eukaryota</taxon>
        <taxon>Viridiplantae</taxon>
        <taxon>Streptophyta</taxon>
        <taxon>Embryophyta</taxon>
        <taxon>Tracheophyta</taxon>
        <taxon>Spermatophyta</taxon>
        <taxon>Magnoliopsida</taxon>
        <taxon>eudicotyledons</taxon>
        <taxon>Gunneridae</taxon>
        <taxon>Pentapetalae</taxon>
        <taxon>rosids</taxon>
        <taxon>fabids</taxon>
        <taxon>Fabales</taxon>
        <taxon>Fabaceae</taxon>
        <taxon>Papilionoideae</taxon>
        <taxon>50 kb inversion clade</taxon>
        <taxon>NPAAA clade</taxon>
        <taxon>Hologalegina</taxon>
        <taxon>IRL clade</taxon>
        <taxon>Trifolieae</taxon>
        <taxon>Trifolium</taxon>
    </lineage>
</organism>
<feature type="non-terminal residue" evidence="1">
    <location>
        <position position="1"/>
    </location>
</feature>
<evidence type="ECO:0000313" key="2">
    <source>
        <dbReference type="Proteomes" id="UP000265520"/>
    </source>
</evidence>
<dbReference type="Proteomes" id="UP000265520">
    <property type="component" value="Unassembled WGS sequence"/>
</dbReference>
<reference evidence="1 2" key="1">
    <citation type="journal article" date="2018" name="Front. Plant Sci.">
        <title>Red Clover (Trifolium pratense) and Zigzag Clover (T. medium) - A Picture of Genomic Similarities and Differences.</title>
        <authorList>
            <person name="Dluhosova J."/>
            <person name="Istvanek J."/>
            <person name="Nedelnik J."/>
            <person name="Repkova J."/>
        </authorList>
    </citation>
    <scope>NUCLEOTIDE SEQUENCE [LARGE SCALE GENOMIC DNA]</scope>
    <source>
        <strain evidence="2">cv. 10/8</strain>
        <tissue evidence="1">Leaf</tissue>
    </source>
</reference>
<sequence length="20" mass="2310">LLYLGYFYRIGVDFLEAVAS</sequence>
<accession>A0A392QXI6</accession>
<comment type="caution">
    <text evidence="1">The sequence shown here is derived from an EMBL/GenBank/DDBJ whole genome shotgun (WGS) entry which is preliminary data.</text>
</comment>
<dbReference type="AlphaFoldDB" id="A0A392QXI6"/>